<dbReference type="Proteomes" id="UP000076532">
    <property type="component" value="Unassembled WGS sequence"/>
</dbReference>
<proteinExistence type="predicted"/>
<feature type="transmembrane region" description="Helical" evidence="1">
    <location>
        <begin position="6"/>
        <end position="28"/>
    </location>
</feature>
<dbReference type="EMBL" id="KV417761">
    <property type="protein sequence ID" value="KZP07120.1"/>
    <property type="molecule type" value="Genomic_DNA"/>
</dbReference>
<evidence type="ECO:0000256" key="1">
    <source>
        <dbReference type="SAM" id="Phobius"/>
    </source>
</evidence>
<keyword evidence="1" id="KW-1133">Transmembrane helix</keyword>
<sequence>MLKYSVKLTWVILCSIGTVFTWPVLWALAKITGCWWIYLTLGSALTVLILAFDLGLIWDLNPDQFPIGPKLFGYGASSLAYITPCLFFSLFSILSLT</sequence>
<keyword evidence="3" id="KW-1185">Reference proteome</keyword>
<accession>A0A167XE69</accession>
<evidence type="ECO:0000313" key="2">
    <source>
        <dbReference type="EMBL" id="KZP07120.1"/>
    </source>
</evidence>
<keyword evidence="1" id="KW-0472">Membrane</keyword>
<protein>
    <submittedName>
        <fullName evidence="2">Uncharacterized protein</fullName>
    </submittedName>
</protein>
<dbReference type="AlphaFoldDB" id="A0A167XE69"/>
<feature type="transmembrane region" description="Helical" evidence="1">
    <location>
        <begin position="35"/>
        <end position="58"/>
    </location>
</feature>
<dbReference type="OrthoDB" id="3256745at2759"/>
<name>A0A167XE69_9AGAM</name>
<feature type="transmembrane region" description="Helical" evidence="1">
    <location>
        <begin position="78"/>
        <end position="96"/>
    </location>
</feature>
<organism evidence="2 3">
    <name type="scientific">Athelia psychrophila</name>
    <dbReference type="NCBI Taxonomy" id="1759441"/>
    <lineage>
        <taxon>Eukaryota</taxon>
        <taxon>Fungi</taxon>
        <taxon>Dikarya</taxon>
        <taxon>Basidiomycota</taxon>
        <taxon>Agaricomycotina</taxon>
        <taxon>Agaricomycetes</taxon>
        <taxon>Agaricomycetidae</taxon>
        <taxon>Atheliales</taxon>
        <taxon>Atheliaceae</taxon>
        <taxon>Athelia</taxon>
    </lineage>
</organism>
<gene>
    <name evidence="2" type="ORF">FIBSPDRAFT_875914</name>
</gene>
<evidence type="ECO:0000313" key="3">
    <source>
        <dbReference type="Proteomes" id="UP000076532"/>
    </source>
</evidence>
<keyword evidence="1" id="KW-0812">Transmembrane</keyword>
<reference evidence="2 3" key="1">
    <citation type="journal article" date="2016" name="Mol. Biol. Evol.">
        <title>Comparative Genomics of Early-Diverging Mushroom-Forming Fungi Provides Insights into the Origins of Lignocellulose Decay Capabilities.</title>
        <authorList>
            <person name="Nagy L.G."/>
            <person name="Riley R."/>
            <person name="Tritt A."/>
            <person name="Adam C."/>
            <person name="Daum C."/>
            <person name="Floudas D."/>
            <person name="Sun H."/>
            <person name="Yadav J.S."/>
            <person name="Pangilinan J."/>
            <person name="Larsson K.H."/>
            <person name="Matsuura K."/>
            <person name="Barry K."/>
            <person name="Labutti K."/>
            <person name="Kuo R."/>
            <person name="Ohm R.A."/>
            <person name="Bhattacharya S.S."/>
            <person name="Shirouzu T."/>
            <person name="Yoshinaga Y."/>
            <person name="Martin F.M."/>
            <person name="Grigoriev I.V."/>
            <person name="Hibbett D.S."/>
        </authorList>
    </citation>
    <scope>NUCLEOTIDE SEQUENCE [LARGE SCALE GENOMIC DNA]</scope>
    <source>
        <strain evidence="2 3">CBS 109695</strain>
    </source>
</reference>